<accession>A0A811UPM0</accession>
<evidence type="ECO:0000313" key="1">
    <source>
        <dbReference type="EMBL" id="CAD6998983.1"/>
    </source>
</evidence>
<evidence type="ECO:0000313" key="2">
    <source>
        <dbReference type="Proteomes" id="UP000606786"/>
    </source>
</evidence>
<proteinExistence type="predicted"/>
<keyword evidence="2" id="KW-1185">Reference proteome</keyword>
<gene>
    <name evidence="1" type="ORF">CCAP1982_LOCUS7530</name>
</gene>
<organism evidence="1 2">
    <name type="scientific">Ceratitis capitata</name>
    <name type="common">Mediterranean fruit fly</name>
    <name type="synonym">Tephritis capitata</name>
    <dbReference type="NCBI Taxonomy" id="7213"/>
    <lineage>
        <taxon>Eukaryota</taxon>
        <taxon>Metazoa</taxon>
        <taxon>Ecdysozoa</taxon>
        <taxon>Arthropoda</taxon>
        <taxon>Hexapoda</taxon>
        <taxon>Insecta</taxon>
        <taxon>Pterygota</taxon>
        <taxon>Neoptera</taxon>
        <taxon>Endopterygota</taxon>
        <taxon>Diptera</taxon>
        <taxon>Brachycera</taxon>
        <taxon>Muscomorpha</taxon>
        <taxon>Tephritoidea</taxon>
        <taxon>Tephritidae</taxon>
        <taxon>Ceratitis</taxon>
        <taxon>Ceratitis</taxon>
    </lineage>
</organism>
<reference evidence="1" key="1">
    <citation type="submission" date="2020-11" db="EMBL/GenBank/DDBJ databases">
        <authorList>
            <person name="Whitehead M."/>
        </authorList>
    </citation>
    <scope>NUCLEOTIDE SEQUENCE</scope>
    <source>
        <strain evidence="1">EGII</strain>
    </source>
</reference>
<protein>
    <submittedName>
        <fullName evidence="1">(Mediterranean fruit fly) hypothetical protein</fullName>
    </submittedName>
</protein>
<dbReference type="Proteomes" id="UP000606786">
    <property type="component" value="Unassembled WGS sequence"/>
</dbReference>
<dbReference type="AlphaFoldDB" id="A0A811UPM0"/>
<sequence length="126" mass="14038">MTRSAFKYTNQNQFEFVNVPQLTSPSPSTSDVVKRKLSLHSHITVIITIIISSNVDSSVTSSHCTGAFLRYFSAVGKMTKAHVRLPTEAAEMVQADKCDENCNNSNITTAMEFKCFLLEYLQITPL</sequence>
<comment type="caution">
    <text evidence="1">The sequence shown here is derived from an EMBL/GenBank/DDBJ whole genome shotgun (WGS) entry which is preliminary data.</text>
</comment>
<name>A0A811UPM0_CERCA</name>
<dbReference type="EMBL" id="CAJHJT010000012">
    <property type="protein sequence ID" value="CAD6998983.1"/>
    <property type="molecule type" value="Genomic_DNA"/>
</dbReference>